<dbReference type="Pfam" id="PF09955">
    <property type="entry name" value="DUF2189"/>
    <property type="match status" value="1"/>
</dbReference>
<sequence>MVTLDSVRRDAPWAWLKAGFADMMASPVISIGYGIAFTVTGLLITAGLWSVGQAAMVPVLAGGFALIAPAFAVGIYRINHVRESGQTPRLLDFWSLPPGRIGQLALLSVLLLVFFLTWARLAQFLYAAFTVGNTMPPGQFLQFVLTDPTGLALLVVGTLIGAALAFVTFAVSALAFPMLTDQDVDAVTAVVASVKSVLAKPFVMITWAWLIAFFVAVGSVVFFIGLAIAFPWLAHASWHAYKDFNPRPEPGASAVNG</sequence>
<dbReference type="Proteomes" id="UP000305451">
    <property type="component" value="Unassembled WGS sequence"/>
</dbReference>
<feature type="transmembrane region" description="Helical" evidence="1">
    <location>
        <begin position="104"/>
        <end position="129"/>
    </location>
</feature>
<gene>
    <name evidence="2" type="ORF">E5162_09095</name>
</gene>
<dbReference type="RefSeq" id="WP_135944922.1">
    <property type="nucleotide sequence ID" value="NZ_BMEI01000002.1"/>
</dbReference>
<feature type="transmembrane region" description="Helical" evidence="1">
    <location>
        <begin position="207"/>
        <end position="234"/>
    </location>
</feature>
<keyword evidence="1" id="KW-0472">Membrane</keyword>
<feature type="transmembrane region" description="Helical" evidence="1">
    <location>
        <begin position="55"/>
        <end position="76"/>
    </location>
</feature>
<keyword evidence="1" id="KW-0812">Transmembrane</keyword>
<keyword evidence="1" id="KW-1133">Transmembrane helix</keyword>
<name>A0A4S2HBA9_9PROT</name>
<reference evidence="2 3" key="1">
    <citation type="journal article" date="2013" name="Int. J. Syst. Evol. Microbiol.">
        <title>Marinicauda pacifica gen. nov., sp. nov., a prosthecate alphaproteobacterium of the family Hyphomonadaceae isolated from deep seawater.</title>
        <authorList>
            <person name="Zhang X.Y."/>
            <person name="Li G.W."/>
            <person name="Wang C.S."/>
            <person name="Zhang Y.J."/>
            <person name="Xu X.W."/>
            <person name="Li H."/>
            <person name="Liu A."/>
            <person name="Liu C."/>
            <person name="Xie B.B."/>
            <person name="Qin Q.L."/>
            <person name="Xu Z."/>
            <person name="Chen X.L."/>
            <person name="Zhou B.C."/>
            <person name="Zhang Y.Z."/>
        </authorList>
    </citation>
    <scope>NUCLEOTIDE SEQUENCE [LARGE SCALE GENOMIC DNA]</scope>
    <source>
        <strain evidence="2 3">P-1 km-3</strain>
    </source>
</reference>
<protein>
    <submittedName>
        <fullName evidence="2">DUF2189 domain-containing protein</fullName>
    </submittedName>
</protein>
<dbReference type="EMBL" id="SRXV01000002">
    <property type="protein sequence ID" value="TGY93204.1"/>
    <property type="molecule type" value="Genomic_DNA"/>
</dbReference>
<organism evidence="2 3">
    <name type="scientific">Marinicauda pacifica</name>
    <dbReference type="NCBI Taxonomy" id="1133559"/>
    <lineage>
        <taxon>Bacteria</taxon>
        <taxon>Pseudomonadati</taxon>
        <taxon>Pseudomonadota</taxon>
        <taxon>Alphaproteobacteria</taxon>
        <taxon>Maricaulales</taxon>
        <taxon>Maricaulaceae</taxon>
        <taxon>Marinicauda</taxon>
    </lineage>
</organism>
<feature type="transmembrane region" description="Helical" evidence="1">
    <location>
        <begin position="28"/>
        <end position="49"/>
    </location>
</feature>
<evidence type="ECO:0000313" key="3">
    <source>
        <dbReference type="Proteomes" id="UP000305451"/>
    </source>
</evidence>
<evidence type="ECO:0000313" key="2">
    <source>
        <dbReference type="EMBL" id="TGY93204.1"/>
    </source>
</evidence>
<evidence type="ECO:0000256" key="1">
    <source>
        <dbReference type="SAM" id="Phobius"/>
    </source>
</evidence>
<dbReference type="OrthoDB" id="9809543at2"/>
<proteinExistence type="predicted"/>
<accession>A0A4S2HBA9</accession>
<dbReference type="InterPro" id="IPR018692">
    <property type="entry name" value="DUF2189"/>
</dbReference>
<keyword evidence="3" id="KW-1185">Reference proteome</keyword>
<comment type="caution">
    <text evidence="2">The sequence shown here is derived from an EMBL/GenBank/DDBJ whole genome shotgun (WGS) entry which is preliminary data.</text>
</comment>
<feature type="transmembrane region" description="Helical" evidence="1">
    <location>
        <begin position="149"/>
        <end position="176"/>
    </location>
</feature>
<dbReference type="AlphaFoldDB" id="A0A4S2HBA9"/>